<comment type="caution">
    <text evidence="3">The sequence shown here is derived from an EMBL/GenBank/DDBJ whole genome shotgun (WGS) entry which is preliminary data.</text>
</comment>
<dbReference type="EMBL" id="JABSTR010000005">
    <property type="protein sequence ID" value="KAH9369942.1"/>
    <property type="molecule type" value="Genomic_DNA"/>
</dbReference>
<dbReference type="PANTHER" id="PTHR24095:SF244">
    <property type="entry name" value="ACETYL-COENZYME A SYNTHETASE"/>
    <property type="match status" value="1"/>
</dbReference>
<dbReference type="Proteomes" id="UP000821853">
    <property type="component" value="Chromosome 3"/>
</dbReference>
<feature type="region of interest" description="Disordered" evidence="1">
    <location>
        <begin position="107"/>
        <end position="126"/>
    </location>
</feature>
<evidence type="ECO:0000256" key="1">
    <source>
        <dbReference type="SAM" id="MobiDB-lite"/>
    </source>
</evidence>
<evidence type="ECO:0000259" key="2">
    <source>
        <dbReference type="Pfam" id="PF16177"/>
    </source>
</evidence>
<proteinExistence type="predicted"/>
<keyword evidence="4" id="KW-1185">Reference proteome</keyword>
<feature type="domain" description="Acetyl-coenzyme A synthetase N-terminal" evidence="2">
    <location>
        <begin position="136"/>
        <end position="196"/>
    </location>
</feature>
<dbReference type="GO" id="GO:0006085">
    <property type="term" value="P:acetyl-CoA biosynthetic process"/>
    <property type="evidence" value="ECO:0007669"/>
    <property type="project" value="TreeGrafter"/>
</dbReference>
<dbReference type="AlphaFoldDB" id="A0A9J6FUU4"/>
<dbReference type="OrthoDB" id="1706066at2759"/>
<gene>
    <name evidence="3" type="ORF">HPB48_001819</name>
</gene>
<dbReference type="Pfam" id="PF16177">
    <property type="entry name" value="ACAS_N"/>
    <property type="match status" value="1"/>
</dbReference>
<evidence type="ECO:0000313" key="3">
    <source>
        <dbReference type="EMBL" id="KAH9369942.1"/>
    </source>
</evidence>
<protein>
    <recommendedName>
        <fullName evidence="2">Acetyl-coenzyme A synthetase N-terminal domain-containing protein</fullName>
    </recommendedName>
</protein>
<name>A0A9J6FUU4_HAELO</name>
<dbReference type="InterPro" id="IPR042099">
    <property type="entry name" value="ANL_N_sf"/>
</dbReference>
<dbReference type="InterPro" id="IPR032387">
    <property type="entry name" value="ACAS_N"/>
</dbReference>
<organism evidence="3 4">
    <name type="scientific">Haemaphysalis longicornis</name>
    <name type="common">Bush tick</name>
    <dbReference type="NCBI Taxonomy" id="44386"/>
    <lineage>
        <taxon>Eukaryota</taxon>
        <taxon>Metazoa</taxon>
        <taxon>Ecdysozoa</taxon>
        <taxon>Arthropoda</taxon>
        <taxon>Chelicerata</taxon>
        <taxon>Arachnida</taxon>
        <taxon>Acari</taxon>
        <taxon>Parasitiformes</taxon>
        <taxon>Ixodida</taxon>
        <taxon>Ixodoidea</taxon>
        <taxon>Ixodidae</taxon>
        <taxon>Haemaphysalinae</taxon>
        <taxon>Haemaphysalis</taxon>
    </lineage>
</organism>
<sequence length="252" mass="27909">MGFWIGRGAAPAGLVLRLDGPAAMLADPLGVLVHPKGSLLYPLPLELPLTKDERLPEALRAALSSQLGRRPRSDANRVLALFFPDITTSPIIAAAPTSCTTMSIHGRLPREPEGEPSTGAAAAPQQPYHVSSMAQYQRMYRESVEDPAAFWGKLAQRLDWKVAPSADRFLAYNFDPRAGPVRLLWMQGAVTNACYNTLDRHVLAGNGDKVAYFWILRRVLGAKDIRHTIKDTSHSRWELERQKAHPSEADRR</sequence>
<dbReference type="VEuPathDB" id="VectorBase:HLOH_063181"/>
<evidence type="ECO:0000313" key="4">
    <source>
        <dbReference type="Proteomes" id="UP000821853"/>
    </source>
</evidence>
<dbReference type="PANTHER" id="PTHR24095">
    <property type="entry name" value="ACETYL-COENZYME A SYNTHETASE"/>
    <property type="match status" value="1"/>
</dbReference>
<accession>A0A9J6FUU4</accession>
<dbReference type="GO" id="GO:0003987">
    <property type="term" value="F:acetate-CoA ligase activity"/>
    <property type="evidence" value="ECO:0007669"/>
    <property type="project" value="TreeGrafter"/>
</dbReference>
<reference evidence="3 4" key="1">
    <citation type="journal article" date="2020" name="Cell">
        <title>Large-Scale Comparative Analyses of Tick Genomes Elucidate Their Genetic Diversity and Vector Capacities.</title>
        <authorList>
            <consortium name="Tick Genome and Microbiome Consortium (TIGMIC)"/>
            <person name="Jia N."/>
            <person name="Wang J."/>
            <person name="Shi W."/>
            <person name="Du L."/>
            <person name="Sun Y."/>
            <person name="Zhan W."/>
            <person name="Jiang J.F."/>
            <person name="Wang Q."/>
            <person name="Zhang B."/>
            <person name="Ji P."/>
            <person name="Bell-Sakyi L."/>
            <person name="Cui X.M."/>
            <person name="Yuan T.T."/>
            <person name="Jiang B.G."/>
            <person name="Yang W.F."/>
            <person name="Lam T.T."/>
            <person name="Chang Q.C."/>
            <person name="Ding S.J."/>
            <person name="Wang X.J."/>
            <person name="Zhu J.G."/>
            <person name="Ruan X.D."/>
            <person name="Zhao L."/>
            <person name="Wei J.T."/>
            <person name="Ye R.Z."/>
            <person name="Que T.C."/>
            <person name="Du C.H."/>
            <person name="Zhou Y.H."/>
            <person name="Cheng J.X."/>
            <person name="Dai P.F."/>
            <person name="Guo W.B."/>
            <person name="Han X.H."/>
            <person name="Huang E.J."/>
            <person name="Li L.F."/>
            <person name="Wei W."/>
            <person name="Gao Y.C."/>
            <person name="Liu J.Z."/>
            <person name="Shao H.Z."/>
            <person name="Wang X."/>
            <person name="Wang C.C."/>
            <person name="Yang T.C."/>
            <person name="Huo Q.B."/>
            <person name="Li W."/>
            <person name="Chen H.Y."/>
            <person name="Chen S.E."/>
            <person name="Zhou L.G."/>
            <person name="Ni X.B."/>
            <person name="Tian J.H."/>
            <person name="Sheng Y."/>
            <person name="Liu T."/>
            <person name="Pan Y.S."/>
            <person name="Xia L.Y."/>
            <person name="Li J."/>
            <person name="Zhao F."/>
            <person name="Cao W.C."/>
        </authorList>
    </citation>
    <scope>NUCLEOTIDE SEQUENCE [LARGE SCALE GENOMIC DNA]</scope>
    <source>
        <strain evidence="3">HaeL-2018</strain>
    </source>
</reference>
<dbReference type="Gene3D" id="3.40.50.12780">
    <property type="entry name" value="N-terminal domain of ligase-like"/>
    <property type="match status" value="1"/>
</dbReference>
<dbReference type="SUPFAM" id="SSF56801">
    <property type="entry name" value="Acetyl-CoA synthetase-like"/>
    <property type="match status" value="1"/>
</dbReference>